<dbReference type="EMBL" id="JACHJK010000003">
    <property type="protein sequence ID" value="MBB5926292.1"/>
    <property type="molecule type" value="Genomic_DNA"/>
</dbReference>
<dbReference type="InterPro" id="IPR049509">
    <property type="entry name" value="DyP_N"/>
</dbReference>
<evidence type="ECO:0000313" key="9">
    <source>
        <dbReference type="EMBL" id="MBB5926292.1"/>
    </source>
</evidence>
<comment type="caution">
    <text evidence="9">The sequence shown here is derived from an EMBL/GenBank/DDBJ whole genome shotgun (WGS) entry which is preliminary data.</text>
</comment>
<evidence type="ECO:0000256" key="5">
    <source>
        <dbReference type="ARBA" id="ARBA00023004"/>
    </source>
</evidence>
<evidence type="ECO:0000256" key="2">
    <source>
        <dbReference type="ARBA" id="ARBA00022559"/>
    </source>
</evidence>
<dbReference type="GO" id="GO:0020037">
    <property type="term" value="F:heme binding"/>
    <property type="evidence" value="ECO:0007669"/>
    <property type="project" value="InterPro"/>
</dbReference>
<reference evidence="9 10" key="1">
    <citation type="submission" date="2020-08" db="EMBL/GenBank/DDBJ databases">
        <title>Genomic Encyclopedia of Type Strains, Phase III (KMG-III): the genomes of soil and plant-associated and newly described type strains.</title>
        <authorList>
            <person name="Whitman W."/>
        </authorList>
    </citation>
    <scope>NUCLEOTIDE SEQUENCE [LARGE SCALE GENOMIC DNA]</scope>
    <source>
        <strain evidence="9 10">CECT 3313</strain>
    </source>
</reference>
<evidence type="ECO:0000313" key="10">
    <source>
        <dbReference type="Proteomes" id="UP000585836"/>
    </source>
</evidence>
<evidence type="ECO:0000256" key="4">
    <source>
        <dbReference type="ARBA" id="ARBA00023002"/>
    </source>
</evidence>
<keyword evidence="10" id="KW-1185">Reference proteome</keyword>
<evidence type="ECO:0000256" key="3">
    <source>
        <dbReference type="ARBA" id="ARBA00022723"/>
    </source>
</evidence>
<gene>
    <name evidence="9" type="ORF">FHS34_001748</name>
</gene>
<sequence>MSRLASVSCGENAMPLVDRLGGDLPRTPVTVELDDIQATVLRYRPEPYYGTHVMLHVEDAQAGREFVQRLTPYVDSAADWWEAGDAWTSIAISSTGLVALGLPEDSLRSFPEAFRVGMAARADKLRDYGPNDPTNWERPFGTGEIHIAVSIFSDTEDKWRRAMETAGQQYQGFSGVTVMLMQDFGAQPGDLNPLGYKDSIGQPAIEGCGVDSLPGQGPPIKAGEFILGYPGEAGVPLPMPRPDVLGRNGTFVGLRNYQARVGTFNRFLREHAPTEQERELLAAKLVGRWRSGAPLTLAPTQDDPALGADARRNNDFTYAADPHGRQVPLGSHMRRMNPRDTKMALLADVNVHRIIRRSTTYGAPYDPDATSEQDDEVARGTYFIFLSAKAMATMEFLQQEWINNGNFMDLGDERDPNVGLQEDGATFTIPQHPVRRRIHGIQTFNVLRGGEYFFMPSLSALRWIGELRQSSGQADERAEPS</sequence>
<dbReference type="InterPro" id="IPR006314">
    <property type="entry name" value="Dyp_peroxidase"/>
</dbReference>
<comment type="cofactor">
    <cofactor evidence="1">
        <name>heme b</name>
        <dbReference type="ChEBI" id="CHEBI:60344"/>
    </cofactor>
</comment>
<evidence type="ECO:0000259" key="8">
    <source>
        <dbReference type="Pfam" id="PF21105"/>
    </source>
</evidence>
<keyword evidence="3" id="KW-0479">Metal-binding</keyword>
<keyword evidence="4" id="KW-0560">Oxidoreductase</keyword>
<dbReference type="GO" id="GO:0004601">
    <property type="term" value="F:peroxidase activity"/>
    <property type="evidence" value="ECO:0007669"/>
    <property type="project" value="UniProtKB-KW"/>
</dbReference>
<evidence type="ECO:0000256" key="7">
    <source>
        <dbReference type="SAM" id="MobiDB-lite"/>
    </source>
</evidence>
<dbReference type="Pfam" id="PF21105">
    <property type="entry name" value="DyP_N"/>
    <property type="match status" value="1"/>
</dbReference>
<organism evidence="9 10">
    <name type="scientific">Streptomyces echinatus</name>
    <dbReference type="NCBI Taxonomy" id="67293"/>
    <lineage>
        <taxon>Bacteria</taxon>
        <taxon>Bacillati</taxon>
        <taxon>Actinomycetota</taxon>
        <taxon>Actinomycetes</taxon>
        <taxon>Kitasatosporales</taxon>
        <taxon>Streptomycetaceae</taxon>
        <taxon>Streptomyces</taxon>
    </lineage>
</organism>
<dbReference type="AlphaFoldDB" id="A0A7W9PS70"/>
<comment type="similarity">
    <text evidence="6">Belongs to the DyP-type peroxidase family.</text>
</comment>
<feature type="region of interest" description="Disordered" evidence="7">
    <location>
        <begin position="315"/>
        <end position="334"/>
    </location>
</feature>
<proteinExistence type="inferred from homology"/>
<dbReference type="RefSeq" id="WP_225817290.1">
    <property type="nucleotide sequence ID" value="NZ_BAAAWF010000079.1"/>
</dbReference>
<keyword evidence="5" id="KW-0408">Iron</keyword>
<evidence type="ECO:0000256" key="6">
    <source>
        <dbReference type="ARBA" id="ARBA00025737"/>
    </source>
</evidence>
<name>A0A7W9PS70_9ACTN</name>
<dbReference type="PANTHER" id="PTHR30521">
    <property type="entry name" value="DEFERROCHELATASE/PEROXIDASE"/>
    <property type="match status" value="1"/>
</dbReference>
<dbReference type="PANTHER" id="PTHR30521:SF5">
    <property type="entry name" value="BLR4509 PROTEIN"/>
    <property type="match status" value="1"/>
</dbReference>
<dbReference type="SUPFAM" id="SSF54909">
    <property type="entry name" value="Dimeric alpha+beta barrel"/>
    <property type="match status" value="1"/>
</dbReference>
<keyword evidence="2 9" id="KW-0575">Peroxidase</keyword>
<dbReference type="GO" id="GO:0005829">
    <property type="term" value="C:cytosol"/>
    <property type="evidence" value="ECO:0007669"/>
    <property type="project" value="TreeGrafter"/>
</dbReference>
<dbReference type="GO" id="GO:0046872">
    <property type="term" value="F:metal ion binding"/>
    <property type="evidence" value="ECO:0007669"/>
    <property type="project" value="UniProtKB-KW"/>
</dbReference>
<dbReference type="Proteomes" id="UP000585836">
    <property type="component" value="Unassembled WGS sequence"/>
</dbReference>
<accession>A0A7W9PS70</accession>
<dbReference type="PROSITE" id="PS51404">
    <property type="entry name" value="DYP_PEROXIDASE"/>
    <property type="match status" value="1"/>
</dbReference>
<protein>
    <submittedName>
        <fullName evidence="9">Dyp-type peroxidase family</fullName>
    </submittedName>
</protein>
<dbReference type="InterPro" id="IPR011008">
    <property type="entry name" value="Dimeric_a/b-barrel"/>
</dbReference>
<feature type="domain" description="DyP dimeric alpha+beta barrel" evidence="8">
    <location>
        <begin position="88"/>
        <end position="165"/>
    </location>
</feature>
<evidence type="ECO:0000256" key="1">
    <source>
        <dbReference type="ARBA" id="ARBA00001970"/>
    </source>
</evidence>